<dbReference type="Proteomes" id="UP000063234">
    <property type="component" value="Chromosome"/>
</dbReference>
<dbReference type="STRING" id="1298851.TST_0239"/>
<feature type="transmembrane region" description="Helical" evidence="1">
    <location>
        <begin position="12"/>
        <end position="33"/>
    </location>
</feature>
<dbReference type="EMBL" id="AP013035">
    <property type="protein sequence ID" value="BAT71048.1"/>
    <property type="molecule type" value="Genomic_DNA"/>
</dbReference>
<keyword evidence="1" id="KW-0472">Membrane</keyword>
<keyword evidence="1" id="KW-1133">Transmembrane helix</keyword>
<keyword evidence="3" id="KW-1185">Reference proteome</keyword>
<keyword evidence="1" id="KW-0812">Transmembrane</keyword>
<gene>
    <name evidence="2" type="ORF">TST_0239</name>
</gene>
<reference evidence="3" key="1">
    <citation type="journal article" date="2018" name="Science">
        <title>A primordial and reversible TCA cycle in a facultatively chemolithoautotrophic thermophile.</title>
        <authorList>
            <person name="Nunoura T."/>
            <person name="Chikaraishi Y."/>
            <person name="Izaki R."/>
            <person name="Suwa T."/>
            <person name="Sato T."/>
            <person name="Harada T."/>
            <person name="Mori K."/>
            <person name="Kato Y."/>
            <person name="Miyazaki M."/>
            <person name="Shimamura S."/>
            <person name="Yanagawa K."/>
            <person name="Shuto A."/>
            <person name="Ohkouchi N."/>
            <person name="Fujita N."/>
            <person name="Takaki Y."/>
            <person name="Atomi H."/>
            <person name="Takai K."/>
        </authorList>
    </citation>
    <scope>NUCLEOTIDE SEQUENCE [LARGE SCALE GENOMIC DNA]</scope>
    <source>
        <strain evidence="3">DSM 17441 / JCM 13301 / NBRC 103674 / ABI70S6</strain>
    </source>
</reference>
<evidence type="ECO:0000313" key="2">
    <source>
        <dbReference type="EMBL" id="BAT71048.1"/>
    </source>
</evidence>
<evidence type="ECO:0000256" key="1">
    <source>
        <dbReference type="SAM" id="Phobius"/>
    </source>
</evidence>
<organism evidence="2 3">
    <name type="scientific">Thermosulfidibacter takaii (strain DSM 17441 / JCM 13301 / NBRC 103674 / ABI70S6)</name>
    <dbReference type="NCBI Taxonomy" id="1298851"/>
    <lineage>
        <taxon>Bacteria</taxon>
        <taxon>Pseudomonadati</taxon>
        <taxon>Thermosulfidibacterota</taxon>
        <taxon>Thermosulfidibacteria</taxon>
        <taxon>Thermosulfidibacterales</taxon>
        <taxon>Thermosulfidibacteraceae</taxon>
    </lineage>
</organism>
<evidence type="ECO:0000313" key="3">
    <source>
        <dbReference type="Proteomes" id="UP000063234"/>
    </source>
</evidence>
<dbReference type="InterPro" id="IPR018676">
    <property type="entry name" value="DUF2149"/>
</dbReference>
<dbReference type="Pfam" id="PF09919">
    <property type="entry name" value="DUF2149"/>
    <property type="match status" value="1"/>
</dbReference>
<accession>A0A0S3QRV1</accession>
<dbReference type="AlphaFoldDB" id="A0A0S3QRV1"/>
<sequence length="99" mass="10859">MRIDEEPLLGVANLFDLAIVIVIGLVLAILTAYKLTDFLSPKSEITILKKNKGKIEIIVKKGKTVKIYRGSGTKAEGIEGEKIGTAYKLKDGRVIYVPE</sequence>
<dbReference type="KEGG" id="ttk:TST_0239"/>
<evidence type="ECO:0008006" key="4">
    <source>
        <dbReference type="Google" id="ProtNLM"/>
    </source>
</evidence>
<proteinExistence type="predicted"/>
<name>A0A0S3QRV1_THET7</name>
<protein>
    <recommendedName>
        <fullName evidence="4">DUF2149 domain-containing protein</fullName>
    </recommendedName>
</protein>